<comment type="caution">
    <text evidence="1">The sequence shown here is derived from an EMBL/GenBank/DDBJ whole genome shotgun (WGS) entry which is preliminary data.</text>
</comment>
<accession>A0ABV2GZI5</accession>
<dbReference type="PANTHER" id="PTHR42958">
    <property type="entry name" value="HYDROGENASE-2 LARGE CHAIN"/>
    <property type="match status" value="1"/>
</dbReference>
<evidence type="ECO:0000313" key="2">
    <source>
        <dbReference type="Proteomes" id="UP001549204"/>
    </source>
</evidence>
<dbReference type="InterPro" id="IPR029014">
    <property type="entry name" value="NiFe-Hase_large"/>
</dbReference>
<dbReference type="Proteomes" id="UP001549204">
    <property type="component" value="Unassembled WGS sequence"/>
</dbReference>
<evidence type="ECO:0000313" key="1">
    <source>
        <dbReference type="EMBL" id="MET3583584.1"/>
    </source>
</evidence>
<reference evidence="1 2" key="1">
    <citation type="submission" date="2024-06" db="EMBL/GenBank/DDBJ databases">
        <title>Genomic Encyclopedia of Type Strains, Phase IV (KMG-IV): sequencing the most valuable type-strain genomes for metagenomic binning, comparative biology and taxonomic classification.</title>
        <authorList>
            <person name="Goeker M."/>
        </authorList>
    </citation>
    <scope>NUCLEOTIDE SEQUENCE [LARGE SCALE GENOMIC DNA]</scope>
    <source>
        <strain evidence="1 2">DSM 100022</strain>
    </source>
</reference>
<dbReference type="InterPro" id="IPR050867">
    <property type="entry name" value="NiFe/NiFeSe_hydrgnase_LSU"/>
</dbReference>
<keyword evidence="2" id="KW-1185">Reference proteome</keyword>
<sequence>MTFGAGSIRIDVTVSRALACCVEIKSNRPQGLARLFVGRRPEEAPVLAGQVFSLCGVAQSVAARLAVLNAADRPMRGEERFAATAKLLAERIFETLRALILHWPLPLPAGIVALAGKYLREALAAAQAIIAGAKAKIANCAFVAEPAARLSAAAAALGIPDGEGKPPWDTAYAAILGDIERDRIFASRRPDPLTVADDAEVIAHLSHEADYASLPYLAGRVTETGAYARLSRMPEGPHLAERFLARIHDVGLCLQQLSNLDQQDTDACSSLMGGGPTPGAGGYGAVECARGRLYHLAEIGMDGHLCAYRILAPTEWNFHPAGPFVETLLSSRIGVGESAARSVSRLATLFDPCVPFEIGVHEAAHA</sequence>
<dbReference type="SUPFAM" id="SSF56762">
    <property type="entry name" value="HydB/Nqo4-like"/>
    <property type="match status" value="1"/>
</dbReference>
<dbReference type="RefSeq" id="WP_263806768.1">
    <property type="nucleotide sequence ID" value="NZ_JBEPMC010000019.1"/>
</dbReference>
<protein>
    <recommendedName>
        <fullName evidence="3">Hydrogenase assembly protein HupF</fullName>
    </recommendedName>
</protein>
<evidence type="ECO:0008006" key="3">
    <source>
        <dbReference type="Google" id="ProtNLM"/>
    </source>
</evidence>
<dbReference type="EMBL" id="JBEPMC010000019">
    <property type="protein sequence ID" value="MET3583584.1"/>
    <property type="molecule type" value="Genomic_DNA"/>
</dbReference>
<gene>
    <name evidence="1" type="ORF">ABID19_006649</name>
</gene>
<dbReference type="PANTHER" id="PTHR42958:SF4">
    <property type="entry name" value="HYDROGENASE EXPRESSION_FORMATION PROTEIN HUPK"/>
    <property type="match status" value="1"/>
</dbReference>
<name>A0ABV2GZI5_9HYPH</name>
<dbReference type="Gene3D" id="1.10.645.10">
    <property type="entry name" value="Cytochrome-c3 Hydrogenase, chain B"/>
    <property type="match status" value="2"/>
</dbReference>
<proteinExistence type="predicted"/>
<organism evidence="1 2">
    <name type="scientific">Mesorhizobium robiniae</name>
    <dbReference type="NCBI Taxonomy" id="559315"/>
    <lineage>
        <taxon>Bacteria</taxon>
        <taxon>Pseudomonadati</taxon>
        <taxon>Pseudomonadota</taxon>
        <taxon>Alphaproteobacteria</taxon>
        <taxon>Hyphomicrobiales</taxon>
        <taxon>Phyllobacteriaceae</taxon>
        <taxon>Mesorhizobium</taxon>
    </lineage>
</organism>